<evidence type="ECO:0000313" key="2">
    <source>
        <dbReference type="Proteomes" id="UP000217935"/>
    </source>
</evidence>
<protein>
    <recommendedName>
        <fullName evidence="3">Acyl esterase</fullName>
    </recommendedName>
</protein>
<dbReference type="Gene3D" id="3.90.550.10">
    <property type="entry name" value="Spore Coat Polysaccharide Biosynthesis Protein SpsA, Chain A"/>
    <property type="match status" value="1"/>
</dbReference>
<dbReference type="RefSeq" id="WP_066705147.1">
    <property type="nucleotide sequence ID" value="NZ_CP022196.1"/>
</dbReference>
<dbReference type="Proteomes" id="UP000217935">
    <property type="component" value="Chromosome"/>
</dbReference>
<name>A0A291GCL0_9RHOB</name>
<evidence type="ECO:0000313" key="1">
    <source>
        <dbReference type="EMBL" id="ATG47736.1"/>
    </source>
</evidence>
<evidence type="ECO:0008006" key="3">
    <source>
        <dbReference type="Google" id="ProtNLM"/>
    </source>
</evidence>
<keyword evidence="2" id="KW-1185">Reference proteome</keyword>
<organism evidence="1 2">
    <name type="scientific">Celeribacter ethanolicus</name>
    <dbReference type="NCBI Taxonomy" id="1758178"/>
    <lineage>
        <taxon>Bacteria</taxon>
        <taxon>Pseudomonadati</taxon>
        <taxon>Pseudomonadota</taxon>
        <taxon>Alphaproteobacteria</taxon>
        <taxon>Rhodobacterales</taxon>
        <taxon>Roseobacteraceae</taxon>
        <taxon>Celeribacter</taxon>
    </lineage>
</organism>
<accession>A0A291GCL0</accession>
<dbReference type="KEGG" id="ceh:CEW89_09250"/>
<reference evidence="1 2" key="1">
    <citation type="submission" date="2017-06" db="EMBL/GenBank/DDBJ databases">
        <title>Celeribacter sp. TSPH2 complete genome sequence.</title>
        <authorList>
            <person name="Woo J.-H."/>
            <person name="Kim H.-S."/>
        </authorList>
    </citation>
    <scope>NUCLEOTIDE SEQUENCE [LARGE SCALE GENOMIC DNA]</scope>
    <source>
        <strain evidence="1 2">TSPH2</strain>
    </source>
</reference>
<gene>
    <name evidence="1" type="ORF">CEW89_09250</name>
</gene>
<dbReference type="InterPro" id="IPR029044">
    <property type="entry name" value="Nucleotide-diphossugar_trans"/>
</dbReference>
<dbReference type="OrthoDB" id="7851643at2"/>
<dbReference type="EMBL" id="CP022196">
    <property type="protein sequence ID" value="ATG47736.1"/>
    <property type="molecule type" value="Genomic_DNA"/>
</dbReference>
<sequence length="238" mass="27448">MDHEYTFSVCSLVRDMARYDNLLTSFAEFGFTTENSEFLVADNRARNEFDGYNWHKRLYGECRGKYIIYCHEDIVLIDHGFDRLVEALEELEQHDPRWLVAGVAGCAWRQDNGQSRHQILRITDKYGKDRRHGEMPGRVESLDECFIVTKRESPVFSSYDLSGFHYYGADLCSMAELAGGSAYAIDFHLRHDGNAARGKSFRQCRKAFLGKYSKIYPGRKLFCTTGEVQIPGGWYDIT</sequence>
<dbReference type="STRING" id="1758178.GCA_001550095_00625"/>
<proteinExistence type="predicted"/>
<dbReference type="AlphaFoldDB" id="A0A291GCL0"/>